<gene>
    <name evidence="11" type="ORF">KUCA_T00003113001</name>
</gene>
<evidence type="ECO:0000259" key="10">
    <source>
        <dbReference type="Pfam" id="PF00248"/>
    </source>
</evidence>
<evidence type="ECO:0000256" key="4">
    <source>
        <dbReference type="ARBA" id="ARBA00066965"/>
    </source>
</evidence>
<feature type="binding site" evidence="8">
    <location>
        <position position="112"/>
    </location>
    <ligand>
        <name>substrate</name>
    </ligand>
</feature>
<dbReference type="SUPFAM" id="SSF51430">
    <property type="entry name" value="NAD(P)-linked oxidoreductase"/>
    <property type="match status" value="1"/>
</dbReference>
<dbReference type="PANTHER" id="PTHR11732">
    <property type="entry name" value="ALDO/KETO REDUCTASE"/>
    <property type="match status" value="1"/>
</dbReference>
<dbReference type="InterPro" id="IPR018170">
    <property type="entry name" value="Aldo/ket_reductase_CS"/>
</dbReference>
<dbReference type="GO" id="GO:0042180">
    <property type="term" value="P:ketone metabolic process"/>
    <property type="evidence" value="ECO:0007669"/>
    <property type="project" value="UniProtKB-ARBA"/>
</dbReference>
<keyword evidence="1" id="KW-0560">Oxidoreductase</keyword>
<dbReference type="HOGENOM" id="CLU_023205_0_0_1"/>
<dbReference type="AlphaFoldDB" id="W6ML22"/>
<comment type="catalytic activity">
    <reaction evidence="2">
        <text>(R)-pantolactone + NADP(+) = 2-dehydropantolactone + NADPH + H(+)</text>
        <dbReference type="Rhea" id="RHEA:18981"/>
        <dbReference type="ChEBI" id="CHEBI:15378"/>
        <dbReference type="ChEBI" id="CHEBI:16719"/>
        <dbReference type="ChEBI" id="CHEBI:18395"/>
        <dbReference type="ChEBI" id="CHEBI:57783"/>
        <dbReference type="ChEBI" id="CHEBI:58349"/>
        <dbReference type="EC" id="1.1.1.358"/>
    </reaction>
</comment>
<dbReference type="OrthoDB" id="416253at2759"/>
<dbReference type="InterPro" id="IPR020471">
    <property type="entry name" value="AKR"/>
</dbReference>
<evidence type="ECO:0000313" key="12">
    <source>
        <dbReference type="Proteomes" id="UP000019384"/>
    </source>
</evidence>
<dbReference type="PRINTS" id="PR00069">
    <property type="entry name" value="ALDKETRDTASE"/>
</dbReference>
<dbReference type="RefSeq" id="XP_022459132.1">
    <property type="nucleotide sequence ID" value="XM_022603425.1"/>
</dbReference>
<dbReference type="GeneID" id="34520520"/>
<dbReference type="InterPro" id="IPR036812">
    <property type="entry name" value="NAD(P)_OxRdtase_dom_sf"/>
</dbReference>
<dbReference type="PIRSF" id="PIRSF000097">
    <property type="entry name" value="AKR"/>
    <property type="match status" value="1"/>
</dbReference>
<keyword evidence="12" id="KW-1185">Reference proteome</keyword>
<name>W6ML22_9ASCO</name>
<evidence type="ECO:0000256" key="8">
    <source>
        <dbReference type="PIRSR" id="PIRSR000097-2"/>
    </source>
</evidence>
<evidence type="ECO:0000256" key="3">
    <source>
        <dbReference type="ARBA" id="ARBA00051098"/>
    </source>
</evidence>
<evidence type="ECO:0000256" key="5">
    <source>
        <dbReference type="ARBA" id="ARBA00079693"/>
    </source>
</evidence>
<evidence type="ECO:0000256" key="1">
    <source>
        <dbReference type="ARBA" id="ARBA00023002"/>
    </source>
</evidence>
<evidence type="ECO:0000256" key="6">
    <source>
        <dbReference type="ARBA" id="ARBA00081322"/>
    </source>
</evidence>
<evidence type="ECO:0000256" key="7">
    <source>
        <dbReference type="PIRSR" id="PIRSR000097-1"/>
    </source>
</evidence>
<sequence length="314" mass="34802">MVAEFLTLNTGAKMPTMGFGTWSAEDRSVIGACVEFAILEAGYRLIDTAYFYECEELIGEALKNVFATGKVKREDVFITTKIWPTFCTHTEDCLDRSLAALGLDYVDLCLIHTPVPMKCDSPDGKPLWPVDGNGRLIKDHSVTHVDMYLQLEKAYRSGKTKALGVSTYSEKYMEELLKSASVIPAVNQIEMHPLLPQRRLVEFCQRKGIAITAFSPLGGGGAPILRNEVVKSIAEKYGVTPSTILLSFPLNLGVSTIPKSFKKERMIANFKTIDLAQEDIETLIAVGSKSPVRVDHDDFGVDLGFEDWKPELFP</sequence>
<dbReference type="EC" id="1.1.1.358" evidence="4"/>
<organism evidence="11 12">
    <name type="scientific">Kuraishia capsulata CBS 1993</name>
    <dbReference type="NCBI Taxonomy" id="1382522"/>
    <lineage>
        <taxon>Eukaryota</taxon>
        <taxon>Fungi</taxon>
        <taxon>Dikarya</taxon>
        <taxon>Ascomycota</taxon>
        <taxon>Saccharomycotina</taxon>
        <taxon>Pichiomycetes</taxon>
        <taxon>Pichiales</taxon>
        <taxon>Pichiaceae</taxon>
        <taxon>Kuraishia</taxon>
    </lineage>
</organism>
<dbReference type="Gene3D" id="3.20.20.100">
    <property type="entry name" value="NADP-dependent oxidoreductase domain"/>
    <property type="match status" value="1"/>
</dbReference>
<evidence type="ECO:0000256" key="9">
    <source>
        <dbReference type="PIRSR" id="PIRSR000097-3"/>
    </source>
</evidence>
<proteinExistence type="predicted"/>
<dbReference type="EMBL" id="HG793127">
    <property type="protein sequence ID" value="CDK27136.1"/>
    <property type="molecule type" value="Genomic_DNA"/>
</dbReference>
<dbReference type="PROSITE" id="PS00798">
    <property type="entry name" value="ALDOKETO_REDUCTASE_1"/>
    <property type="match status" value="1"/>
</dbReference>
<reference evidence="11" key="1">
    <citation type="submission" date="2013-12" db="EMBL/GenBank/DDBJ databases">
        <authorList>
            <person name="Genoscope - CEA"/>
        </authorList>
    </citation>
    <scope>NUCLEOTIDE SEQUENCE</scope>
    <source>
        <strain evidence="11">CBS 1993</strain>
    </source>
</reference>
<feature type="active site" description="Proton donor" evidence="7">
    <location>
        <position position="52"/>
    </location>
</feature>
<reference evidence="11" key="2">
    <citation type="submission" date="2014-02" db="EMBL/GenBank/DDBJ databases">
        <title>Complete DNA sequence of /Kuraishia capsulata/ illustrates novel genomic features among budding yeasts (/Saccharomycotina/).</title>
        <authorList>
            <person name="Morales L."/>
            <person name="Noel B."/>
            <person name="Porcel B."/>
            <person name="Marcet-Houben M."/>
            <person name="Hullo M-F."/>
            <person name="Sacerdot C."/>
            <person name="Tekaia F."/>
            <person name="Leh-Louis V."/>
            <person name="Despons L."/>
            <person name="Khanna V."/>
            <person name="Aury J-M."/>
            <person name="Barbe V."/>
            <person name="Couloux A."/>
            <person name="Labadie K."/>
            <person name="Pelletier E."/>
            <person name="Souciet J-L."/>
            <person name="Boekhout T."/>
            <person name="Gabaldon T."/>
            <person name="Wincker P."/>
            <person name="Dujon B."/>
        </authorList>
    </citation>
    <scope>NUCLEOTIDE SEQUENCE</scope>
    <source>
        <strain evidence="11">CBS 1993</strain>
    </source>
</reference>
<accession>W6ML22</accession>
<evidence type="ECO:0000313" key="11">
    <source>
        <dbReference type="EMBL" id="CDK27136.1"/>
    </source>
</evidence>
<protein>
    <recommendedName>
        <fullName evidence="5">2-dehydropantolactone reductase</fullName>
        <ecNumber evidence="4">1.1.1.358</ecNumber>
    </recommendedName>
    <alternativeName>
        <fullName evidence="5">2-dehydropantolactone reductase</fullName>
    </alternativeName>
    <alternativeName>
        <fullName evidence="6">Ketopantoyl-lactone reductase</fullName>
    </alternativeName>
</protein>
<dbReference type="InterPro" id="IPR023210">
    <property type="entry name" value="NADP_OxRdtase_dom"/>
</dbReference>
<dbReference type="Proteomes" id="UP000019384">
    <property type="component" value="Unassembled WGS sequence"/>
</dbReference>
<dbReference type="STRING" id="1382522.W6ML22"/>
<dbReference type="Pfam" id="PF00248">
    <property type="entry name" value="Aldo_ket_red"/>
    <property type="match status" value="1"/>
</dbReference>
<dbReference type="GO" id="GO:0047011">
    <property type="term" value="F:2-dehydropantolactone reductase (A-specific) activity"/>
    <property type="evidence" value="ECO:0007669"/>
    <property type="project" value="UniProtKB-ARBA"/>
</dbReference>
<comment type="catalytic activity">
    <reaction evidence="3">
        <text>isatin + NADPH + H(+) = 3-hydroxyindolin-2-one + NADP(+)</text>
        <dbReference type="Rhea" id="RHEA:68608"/>
        <dbReference type="ChEBI" id="CHEBI:15378"/>
        <dbReference type="ChEBI" id="CHEBI:27539"/>
        <dbReference type="ChEBI" id="CHEBI:28536"/>
        <dbReference type="ChEBI" id="CHEBI:57783"/>
        <dbReference type="ChEBI" id="CHEBI:58349"/>
    </reaction>
</comment>
<evidence type="ECO:0000256" key="2">
    <source>
        <dbReference type="ARBA" id="ARBA00050878"/>
    </source>
</evidence>
<dbReference type="FunFam" id="3.20.20.100:FF:000002">
    <property type="entry name" value="2,5-diketo-D-gluconic acid reductase A"/>
    <property type="match status" value="1"/>
</dbReference>
<feature type="site" description="Lowers pKa of active site Tyr" evidence="9">
    <location>
        <position position="81"/>
    </location>
</feature>
<feature type="domain" description="NADP-dependent oxidoreductase" evidence="10">
    <location>
        <begin position="17"/>
        <end position="283"/>
    </location>
</feature>